<organism evidence="1">
    <name type="scientific">marine metagenome</name>
    <dbReference type="NCBI Taxonomy" id="408172"/>
    <lineage>
        <taxon>unclassified sequences</taxon>
        <taxon>metagenomes</taxon>
        <taxon>ecological metagenomes</taxon>
    </lineage>
</organism>
<dbReference type="EMBL" id="UINC01099145">
    <property type="protein sequence ID" value="SVC58189.1"/>
    <property type="molecule type" value="Genomic_DNA"/>
</dbReference>
<reference evidence="1" key="1">
    <citation type="submission" date="2018-05" db="EMBL/GenBank/DDBJ databases">
        <authorList>
            <person name="Lanie J.A."/>
            <person name="Ng W.-L."/>
            <person name="Kazmierczak K.M."/>
            <person name="Andrzejewski T.M."/>
            <person name="Davidsen T.M."/>
            <person name="Wayne K.J."/>
            <person name="Tettelin H."/>
            <person name="Glass J.I."/>
            <person name="Rusch D."/>
            <person name="Podicherti R."/>
            <person name="Tsui H.-C.T."/>
            <person name="Winkler M.E."/>
        </authorList>
    </citation>
    <scope>NUCLEOTIDE SEQUENCE</scope>
</reference>
<sequence length="28" mass="3181">MSLVITKKRGVLTKTHTLKLLDSNRVDL</sequence>
<accession>A0A382NAL6</accession>
<protein>
    <submittedName>
        <fullName evidence="1">Uncharacterized protein</fullName>
    </submittedName>
</protein>
<gene>
    <name evidence="1" type="ORF">METZ01_LOCUS311043</name>
</gene>
<proteinExistence type="predicted"/>
<evidence type="ECO:0000313" key="1">
    <source>
        <dbReference type="EMBL" id="SVC58189.1"/>
    </source>
</evidence>
<dbReference type="AlphaFoldDB" id="A0A382NAL6"/>
<feature type="non-terminal residue" evidence="1">
    <location>
        <position position="28"/>
    </location>
</feature>
<name>A0A382NAL6_9ZZZZ</name>